<evidence type="ECO:0000256" key="2">
    <source>
        <dbReference type="SAM" id="MobiDB-lite"/>
    </source>
</evidence>
<dbReference type="Gene3D" id="3.60.21.10">
    <property type="match status" value="1"/>
</dbReference>
<evidence type="ECO:0000313" key="5">
    <source>
        <dbReference type="EMBL" id="OKL46012.1"/>
    </source>
</evidence>
<protein>
    <recommendedName>
        <fullName evidence="4">Capsule synthesis protein CapA domain-containing protein</fullName>
    </recommendedName>
</protein>
<evidence type="ECO:0000256" key="3">
    <source>
        <dbReference type="SAM" id="SignalP"/>
    </source>
</evidence>
<dbReference type="PANTHER" id="PTHR33393:SF13">
    <property type="entry name" value="PGA BIOSYNTHESIS PROTEIN CAPA"/>
    <property type="match status" value="1"/>
</dbReference>
<comment type="caution">
    <text evidence="5">The sequence shown here is derived from an EMBL/GenBank/DDBJ whole genome shotgun (WGS) entry which is preliminary data.</text>
</comment>
<name>A0A1Q5PJE8_9ACTO</name>
<dbReference type="SUPFAM" id="SSF56300">
    <property type="entry name" value="Metallo-dependent phosphatases"/>
    <property type="match status" value="1"/>
</dbReference>
<dbReference type="InterPro" id="IPR029052">
    <property type="entry name" value="Metallo-depent_PP-like"/>
</dbReference>
<comment type="similarity">
    <text evidence="1">Belongs to the CapA family.</text>
</comment>
<keyword evidence="6" id="KW-1185">Reference proteome</keyword>
<dbReference type="SMART" id="SM00854">
    <property type="entry name" value="PGA_cap"/>
    <property type="match status" value="1"/>
</dbReference>
<feature type="chain" id="PRO_5038905743" description="Capsule synthesis protein CapA domain-containing protein" evidence="3">
    <location>
        <begin position="28"/>
        <end position="435"/>
    </location>
</feature>
<organism evidence="5 6">
    <name type="scientific">Boudabousia marimammalium</name>
    <dbReference type="NCBI Taxonomy" id="156892"/>
    <lineage>
        <taxon>Bacteria</taxon>
        <taxon>Bacillati</taxon>
        <taxon>Actinomycetota</taxon>
        <taxon>Actinomycetes</taxon>
        <taxon>Actinomycetales</taxon>
        <taxon>Actinomycetaceae</taxon>
        <taxon>Boudabousia</taxon>
    </lineage>
</organism>
<keyword evidence="3" id="KW-0732">Signal</keyword>
<gene>
    <name evidence="5" type="ORF">BM477_07495</name>
</gene>
<dbReference type="CDD" id="cd07381">
    <property type="entry name" value="MPP_CapA"/>
    <property type="match status" value="1"/>
</dbReference>
<dbReference type="Pfam" id="PF09587">
    <property type="entry name" value="PGA_cap"/>
    <property type="match status" value="1"/>
</dbReference>
<dbReference type="Proteomes" id="UP000186465">
    <property type="component" value="Unassembled WGS sequence"/>
</dbReference>
<feature type="domain" description="Capsule synthesis protein CapA" evidence="4">
    <location>
        <begin position="72"/>
        <end position="325"/>
    </location>
</feature>
<evidence type="ECO:0000313" key="6">
    <source>
        <dbReference type="Proteomes" id="UP000186465"/>
    </source>
</evidence>
<dbReference type="PANTHER" id="PTHR33393">
    <property type="entry name" value="POLYGLUTAMINE SYNTHESIS ACCESSORY PROTEIN RV0574C-RELATED"/>
    <property type="match status" value="1"/>
</dbReference>
<dbReference type="OrthoDB" id="9810718at2"/>
<dbReference type="STRING" id="156892.BM477_07495"/>
<evidence type="ECO:0000259" key="4">
    <source>
        <dbReference type="SMART" id="SM00854"/>
    </source>
</evidence>
<proteinExistence type="inferred from homology"/>
<dbReference type="InterPro" id="IPR019079">
    <property type="entry name" value="Capsule_synth_CapA"/>
</dbReference>
<feature type="region of interest" description="Disordered" evidence="2">
    <location>
        <begin position="407"/>
        <end position="435"/>
    </location>
</feature>
<reference evidence="6" key="1">
    <citation type="submission" date="2016-11" db="EMBL/GenBank/DDBJ databases">
        <title>Actinomyces gypaetusis sp. nov. isolated from Gypaetus barbatus in Qinghai Tibet Plateau China.</title>
        <authorList>
            <person name="Meng X."/>
        </authorList>
    </citation>
    <scope>NUCLEOTIDE SEQUENCE [LARGE SCALE GENOMIC DNA]</scope>
    <source>
        <strain evidence="6">DSM 15383</strain>
    </source>
</reference>
<evidence type="ECO:0000256" key="1">
    <source>
        <dbReference type="ARBA" id="ARBA00005662"/>
    </source>
</evidence>
<dbReference type="AlphaFoldDB" id="A0A1Q5PJE8"/>
<dbReference type="EMBL" id="MPDM01000010">
    <property type="protein sequence ID" value="OKL46012.1"/>
    <property type="molecule type" value="Genomic_DNA"/>
</dbReference>
<sequence length="435" mass="47131">MNVRRKRRLLRLTAVAAATMVIAGCVASPAVSTDPFAELNPYLTAASPESATTPEPTIEPTPDPASIDIPITIAATGDMLSHQPLTNAATRPDGSVHIKDRMFGVQPFISNADLALCHLEIPFAKTRAQMDNYPEFAAPPEWIDDIRDLGFDGCSSASNHLWDKRLPGLNNTIDMMRQAGLGQAGTNKSPDQPPYQLYQLHREGRDLTIAHLSLTYGTNHGVIPEIQRKPWIANLGDPDRAIAEAKDARAHGADIVIVSMHHGTEYRTDPLPGQLEWAQKFADSGEIDLVLGHHAHVPQPVREYPRPGKPSMWVYFGVGNLISAQRPDMGVLTQVSVIALPTLHVNGLGQVTATDANWVPLVFDRPSFTLYSLDALQKSASEAQIPAPRSAPATLVGYVDKARKVLGEQGHETAQIPTPSGPLPAVVPRDPQPAR</sequence>
<dbReference type="RefSeq" id="WP_143230257.1">
    <property type="nucleotide sequence ID" value="NZ_MPDM01000010.1"/>
</dbReference>
<feature type="signal peptide" evidence="3">
    <location>
        <begin position="1"/>
        <end position="27"/>
    </location>
</feature>
<dbReference type="InterPro" id="IPR052169">
    <property type="entry name" value="CW_Biosynth-Accessory"/>
</dbReference>
<accession>A0A1Q5PJE8</accession>
<dbReference type="PROSITE" id="PS51257">
    <property type="entry name" value="PROKAR_LIPOPROTEIN"/>
    <property type="match status" value="1"/>
</dbReference>